<dbReference type="EMBL" id="MZNU01000236">
    <property type="protein sequence ID" value="OWP02340.1"/>
    <property type="molecule type" value="Genomic_DNA"/>
</dbReference>
<gene>
    <name evidence="2" type="ORF">B2J93_3128</name>
</gene>
<dbReference type="Proteomes" id="UP000242519">
    <property type="component" value="Unassembled WGS sequence"/>
</dbReference>
<dbReference type="Pfam" id="PF20978">
    <property type="entry name" value="Gta3"/>
    <property type="match status" value="1"/>
</dbReference>
<dbReference type="GO" id="GO:0070681">
    <property type="term" value="P:glutaminyl-tRNAGln biosynthesis via transamidation"/>
    <property type="evidence" value="ECO:0007669"/>
    <property type="project" value="TreeGrafter"/>
</dbReference>
<sequence>MIPASTPASSEITPKKLHHLLRLSALPLPKSSEEEASMLATLHSQLHFVQDIQNVDTEGVEPLQSIRDETEDGIKDATIGVEELREALGKEDFKGRNRRPKRRREVVDAREVENWNVLGTAGEEVKTPSGRFFVVRSGKADEANAAAP</sequence>
<dbReference type="PANTHER" id="PTHR15004">
    <property type="entry name" value="GLUTAMYL-TRNA(GLN) AMIDOTRANSFERASE SUBUNIT C, MITOCHONDRIAL"/>
    <property type="match status" value="1"/>
</dbReference>
<evidence type="ECO:0000313" key="3">
    <source>
        <dbReference type="Proteomes" id="UP000242519"/>
    </source>
</evidence>
<dbReference type="GO" id="GO:0030956">
    <property type="term" value="C:glutamyl-tRNA(Gln) amidotransferase complex"/>
    <property type="evidence" value="ECO:0007669"/>
    <property type="project" value="TreeGrafter"/>
</dbReference>
<keyword evidence="3" id="KW-1185">Reference proteome</keyword>
<dbReference type="InterPro" id="IPR036113">
    <property type="entry name" value="Asp/Glu-ADT_sf_sub_c"/>
</dbReference>
<dbReference type="InParanoid" id="A0A218Z417"/>
<dbReference type="PANTHER" id="PTHR15004:SF0">
    <property type="entry name" value="GLUTAMYL-TRNA(GLN) AMIDOTRANSFERASE SUBUNIT C, MITOCHONDRIAL"/>
    <property type="match status" value="1"/>
</dbReference>
<accession>A0A218Z417</accession>
<organism evidence="2 3">
    <name type="scientific">Diplocarpon coronariae</name>
    <dbReference type="NCBI Taxonomy" id="2795749"/>
    <lineage>
        <taxon>Eukaryota</taxon>
        <taxon>Fungi</taxon>
        <taxon>Dikarya</taxon>
        <taxon>Ascomycota</taxon>
        <taxon>Pezizomycotina</taxon>
        <taxon>Leotiomycetes</taxon>
        <taxon>Helotiales</taxon>
        <taxon>Drepanopezizaceae</taxon>
        <taxon>Diplocarpon</taxon>
    </lineage>
</organism>
<dbReference type="AlphaFoldDB" id="A0A218Z417"/>
<comment type="caution">
    <text evidence="2">The sequence shown here is derived from an EMBL/GenBank/DDBJ whole genome shotgun (WGS) entry which is preliminary data.</text>
</comment>
<dbReference type="GO" id="GO:0006450">
    <property type="term" value="P:regulation of translational fidelity"/>
    <property type="evidence" value="ECO:0007669"/>
    <property type="project" value="InterPro"/>
</dbReference>
<dbReference type="InterPro" id="IPR049545">
    <property type="entry name" value="Gta3_dom"/>
</dbReference>
<dbReference type="GO" id="GO:0005739">
    <property type="term" value="C:mitochondrion"/>
    <property type="evidence" value="ECO:0007669"/>
    <property type="project" value="TreeGrafter"/>
</dbReference>
<evidence type="ECO:0000259" key="1">
    <source>
        <dbReference type="Pfam" id="PF20978"/>
    </source>
</evidence>
<dbReference type="GO" id="GO:0032543">
    <property type="term" value="P:mitochondrial translation"/>
    <property type="evidence" value="ECO:0007669"/>
    <property type="project" value="TreeGrafter"/>
</dbReference>
<feature type="domain" description="Glutamyl-tRNA amidotransferase complex subunit Gta3" evidence="1">
    <location>
        <begin position="7"/>
        <end position="63"/>
    </location>
</feature>
<protein>
    <recommendedName>
        <fullName evidence="1">Glutamyl-tRNA amidotransferase complex subunit Gta3 domain-containing protein</fullName>
    </recommendedName>
</protein>
<reference evidence="2 3" key="1">
    <citation type="submission" date="2017-04" db="EMBL/GenBank/DDBJ databases">
        <title>Draft genome sequence of Marssonina coronaria NL1: causal agent of apple blotch.</title>
        <authorList>
            <person name="Cheng Q."/>
        </authorList>
    </citation>
    <scope>NUCLEOTIDE SEQUENCE [LARGE SCALE GENOMIC DNA]</scope>
    <source>
        <strain evidence="2 3">NL1</strain>
    </source>
</reference>
<name>A0A218Z417_9HELO</name>
<evidence type="ECO:0000313" key="2">
    <source>
        <dbReference type="EMBL" id="OWP02340.1"/>
    </source>
</evidence>
<dbReference type="OrthoDB" id="5522061at2759"/>
<dbReference type="SUPFAM" id="SSF141000">
    <property type="entry name" value="Glu-tRNAGln amidotransferase C subunit"/>
    <property type="match status" value="1"/>
</dbReference>
<dbReference type="InterPro" id="IPR003837">
    <property type="entry name" value="GatC"/>
</dbReference>
<proteinExistence type="predicted"/>